<dbReference type="InterPro" id="IPR055206">
    <property type="entry name" value="DEXQc_SUV3"/>
</dbReference>
<evidence type="ECO:0000256" key="1">
    <source>
        <dbReference type="ARBA" id="ARBA00022741"/>
    </source>
</evidence>
<proteinExistence type="predicted"/>
<dbReference type="SUPFAM" id="SSF52540">
    <property type="entry name" value="P-loop containing nucleoside triphosphate hydrolases"/>
    <property type="match status" value="1"/>
</dbReference>
<dbReference type="PROSITE" id="PS51192">
    <property type="entry name" value="HELICASE_ATP_BIND_1"/>
    <property type="match status" value="1"/>
</dbReference>
<keyword evidence="4" id="KW-0067">ATP-binding</keyword>
<accession>A0ABS7UQS5</accession>
<keyword evidence="3 7" id="KW-0347">Helicase</keyword>
<dbReference type="Pfam" id="PF00271">
    <property type="entry name" value="Helicase_C"/>
    <property type="match status" value="1"/>
</dbReference>
<reference evidence="7" key="1">
    <citation type="submission" date="2024-05" db="EMBL/GenBank/DDBJ databases">
        <title>Metabacillus sp. nov., isolated from the rhizosphere soil of tomato plants.</title>
        <authorList>
            <person name="Ma R."/>
        </authorList>
    </citation>
    <scope>NUCLEOTIDE SEQUENCE</scope>
    <source>
        <strain evidence="7">DBTR6</strain>
    </source>
</reference>
<dbReference type="InterPro" id="IPR014001">
    <property type="entry name" value="Helicase_ATP-bd"/>
</dbReference>
<evidence type="ECO:0000313" key="7">
    <source>
        <dbReference type="EMBL" id="MBZ5750348.1"/>
    </source>
</evidence>
<keyword evidence="8" id="KW-1185">Reference proteome</keyword>
<keyword evidence="1" id="KW-0547">Nucleotide-binding</keyword>
<protein>
    <submittedName>
        <fullName evidence="7">DEAD/DEAH box helicase</fullName>
    </submittedName>
</protein>
<dbReference type="Gene3D" id="3.40.50.300">
    <property type="entry name" value="P-loop containing nucleotide triphosphate hydrolases"/>
    <property type="match status" value="2"/>
</dbReference>
<evidence type="ECO:0000256" key="2">
    <source>
        <dbReference type="ARBA" id="ARBA00022801"/>
    </source>
</evidence>
<evidence type="ECO:0000259" key="6">
    <source>
        <dbReference type="PROSITE" id="PS51194"/>
    </source>
</evidence>
<evidence type="ECO:0000259" key="5">
    <source>
        <dbReference type="PROSITE" id="PS51192"/>
    </source>
</evidence>
<dbReference type="GO" id="GO:0004386">
    <property type="term" value="F:helicase activity"/>
    <property type="evidence" value="ECO:0007669"/>
    <property type="project" value="UniProtKB-KW"/>
</dbReference>
<comment type="caution">
    <text evidence="7">The sequence shown here is derived from an EMBL/GenBank/DDBJ whole genome shotgun (WGS) entry which is preliminary data.</text>
</comment>
<dbReference type="PROSITE" id="PS51194">
    <property type="entry name" value="HELICASE_CTER"/>
    <property type="match status" value="1"/>
</dbReference>
<dbReference type="Proteomes" id="UP001165287">
    <property type="component" value="Unassembled WGS sequence"/>
</dbReference>
<feature type="domain" description="Helicase ATP-binding" evidence="5">
    <location>
        <begin position="344"/>
        <end position="476"/>
    </location>
</feature>
<evidence type="ECO:0000313" key="8">
    <source>
        <dbReference type="Proteomes" id="UP001165287"/>
    </source>
</evidence>
<dbReference type="Pfam" id="PF22527">
    <property type="entry name" value="DEXQc_Suv3"/>
    <property type="match status" value="1"/>
</dbReference>
<dbReference type="SMART" id="SM00490">
    <property type="entry name" value="HELICc"/>
    <property type="match status" value="1"/>
</dbReference>
<sequence length="831" mass="97204">MNEILEDFYLKAIARTKKLALEDIDTYLESKENLPAYEQYVLERKRYIDQIWLNSWLNSATSQASNVKKKAYLSGKGFEVEGLSKKLINQMFRNEIREIEPFDLIDWLDSMFVNQGEEWEQRYAQAKEDYQNRITLQQQREAARKIVGKIDYYIDQLLGEQYEELYLYARYLLGCHLAIEIEQKVNPLFSEEMIFSSYLYHEMESAFNRKHYEEDITEKYETLISNYLFDFGPNWLKERLSSHLFADYLKVYNEPLSDTFLKEVAFEKFVAISQEFFEDLLEEYVADLIKLIDIPFDLATHQQIFANDRSERERKVVETLEEIKRQKEEEARMIADIFGREYNPPAGRNIHYVLHVGETNTGKTFQAIKRMKVASSGIYLAPLRLLALEVYEKLNDEGVPCSLKTGEEEKLVTNAAHIACTVEMFHEKDFYEVVVIDESQMIADKDRGFSWYKAITKANAKEVHIICSFNAKQMILELLGESHVEVIDYVRDIPLEVESQLFRLNHARKGDALVCFSRRRVLETASELQRSGRQVSMIYGSMPPETRKKQMQRFINGETTVIVATDAIGMGLNLPIRRIVFLENDKFDGTRRRWLTSQEIKQIAGRAGRRGIYNTGKVAFTNNLKSMARLLNQEDEPLKGFAIAPTTSVFERFQKYSRKLSLFFHLWEQFKSPNGTKKAALSEEKVLYEMIEDSIIEAKLSVADLYNFLHLPFSTNEPSLRAQWKQKLEAVVEGYDLPEPQLKHGGLEELELSYKSVGLHLLFLYKLGKSTEAYYWERVREEISDKIHDQLKAGVHIQKKKCKNCGKVLPSLFKFQVCNECHFERLDRKRY</sequence>
<dbReference type="InterPro" id="IPR027417">
    <property type="entry name" value="P-loop_NTPase"/>
</dbReference>
<evidence type="ECO:0000256" key="3">
    <source>
        <dbReference type="ARBA" id="ARBA00022806"/>
    </source>
</evidence>
<name>A0ABS7UQS5_9BACI</name>
<dbReference type="PANTHER" id="PTHR12131">
    <property type="entry name" value="ATP-DEPENDENT RNA AND DNA HELICASE"/>
    <property type="match status" value="1"/>
</dbReference>
<feature type="domain" description="Helicase C-terminal" evidence="6">
    <location>
        <begin position="489"/>
        <end position="646"/>
    </location>
</feature>
<keyword evidence="2" id="KW-0378">Hydrolase</keyword>
<dbReference type="InterPro" id="IPR001650">
    <property type="entry name" value="Helicase_C-like"/>
</dbReference>
<dbReference type="RefSeq" id="WP_224138442.1">
    <property type="nucleotide sequence ID" value="NZ_JAIQUM010000014.1"/>
</dbReference>
<gene>
    <name evidence="7" type="ORF">K9V48_08825</name>
</gene>
<evidence type="ECO:0000256" key="4">
    <source>
        <dbReference type="ARBA" id="ARBA00022840"/>
    </source>
</evidence>
<dbReference type="Gene3D" id="1.20.272.40">
    <property type="match status" value="1"/>
</dbReference>
<dbReference type="SMART" id="SM00487">
    <property type="entry name" value="DEXDc"/>
    <property type="match status" value="1"/>
</dbReference>
<dbReference type="InterPro" id="IPR050699">
    <property type="entry name" value="RNA-DNA_Helicase"/>
</dbReference>
<organism evidence="7 8">
    <name type="scientific">Metabacillus rhizolycopersici</name>
    <dbReference type="NCBI Taxonomy" id="2875709"/>
    <lineage>
        <taxon>Bacteria</taxon>
        <taxon>Bacillati</taxon>
        <taxon>Bacillota</taxon>
        <taxon>Bacilli</taxon>
        <taxon>Bacillales</taxon>
        <taxon>Bacillaceae</taxon>
        <taxon>Metabacillus</taxon>
    </lineage>
</organism>
<dbReference type="PANTHER" id="PTHR12131:SF1">
    <property type="entry name" value="ATP-DEPENDENT RNA HELICASE SUPV3L1, MITOCHONDRIAL-RELATED"/>
    <property type="match status" value="1"/>
</dbReference>
<dbReference type="CDD" id="cd18805">
    <property type="entry name" value="SF2_C_suv3"/>
    <property type="match status" value="1"/>
</dbReference>
<dbReference type="EMBL" id="JAIQUM010000014">
    <property type="protein sequence ID" value="MBZ5750348.1"/>
    <property type="molecule type" value="Genomic_DNA"/>
</dbReference>